<dbReference type="Gene3D" id="3.30.430.20">
    <property type="entry name" value="Gnk2 domain, C-X8-C-X2-C motif"/>
    <property type="match status" value="1"/>
</dbReference>
<feature type="non-terminal residue" evidence="4">
    <location>
        <position position="1"/>
    </location>
</feature>
<dbReference type="EMBL" id="RWGY01000009">
    <property type="protein sequence ID" value="TVU33984.1"/>
    <property type="molecule type" value="Genomic_DNA"/>
</dbReference>
<keyword evidence="5" id="KW-1185">Reference proteome</keyword>
<dbReference type="PROSITE" id="PS51473">
    <property type="entry name" value="GNK2"/>
    <property type="match status" value="1"/>
</dbReference>
<keyword evidence="2" id="KW-0677">Repeat</keyword>
<gene>
    <name evidence="4" type="ORF">EJB05_15804</name>
</gene>
<evidence type="ECO:0000256" key="2">
    <source>
        <dbReference type="ARBA" id="ARBA00022737"/>
    </source>
</evidence>
<proteinExistence type="predicted"/>
<dbReference type="PANTHER" id="PTHR32099">
    <property type="entry name" value="CYSTEINE-RICH REPEAT SECRETORY PROTEIN"/>
    <property type="match status" value="1"/>
</dbReference>
<evidence type="ECO:0000256" key="1">
    <source>
        <dbReference type="ARBA" id="ARBA00022729"/>
    </source>
</evidence>
<dbReference type="InterPro" id="IPR038408">
    <property type="entry name" value="GNK2_sf"/>
</dbReference>
<name>A0A5J9VF42_9POAL</name>
<dbReference type="Gramene" id="TVU33984">
    <property type="protein sequence ID" value="TVU33984"/>
    <property type="gene ID" value="EJB05_15804"/>
</dbReference>
<accession>A0A5J9VF42</accession>
<feature type="domain" description="Gnk2-homologous" evidence="3">
    <location>
        <begin position="1"/>
        <end position="94"/>
    </location>
</feature>
<evidence type="ECO:0000259" key="3">
    <source>
        <dbReference type="PROSITE" id="PS51473"/>
    </source>
</evidence>
<dbReference type="OrthoDB" id="4062651at2759"/>
<keyword evidence="1" id="KW-0732">Signal</keyword>
<dbReference type="Pfam" id="PF01657">
    <property type="entry name" value="Stress-antifung"/>
    <property type="match status" value="1"/>
</dbReference>
<evidence type="ECO:0000313" key="5">
    <source>
        <dbReference type="Proteomes" id="UP000324897"/>
    </source>
</evidence>
<dbReference type="PANTHER" id="PTHR32099:SF42">
    <property type="entry name" value="CYSTEINE-RICH RECEPTOR-LIKE PROTEIN KINASE 9-RELATED"/>
    <property type="match status" value="1"/>
</dbReference>
<comment type="caution">
    <text evidence="4">The sequence shown here is derived from an EMBL/GenBank/DDBJ whole genome shotgun (WGS) entry which is preliminary data.</text>
</comment>
<protein>
    <recommendedName>
        <fullName evidence="3">Gnk2-homologous domain-containing protein</fullName>
    </recommendedName>
</protein>
<reference evidence="4 5" key="1">
    <citation type="journal article" date="2019" name="Sci. Rep.">
        <title>A high-quality genome of Eragrostis curvula grass provides insights into Poaceae evolution and supports new strategies to enhance forage quality.</title>
        <authorList>
            <person name="Carballo J."/>
            <person name="Santos B.A.C.M."/>
            <person name="Zappacosta D."/>
            <person name="Garbus I."/>
            <person name="Selva J.P."/>
            <person name="Gallo C.A."/>
            <person name="Diaz A."/>
            <person name="Albertini E."/>
            <person name="Caccamo M."/>
            <person name="Echenique V."/>
        </authorList>
    </citation>
    <scope>NUCLEOTIDE SEQUENCE [LARGE SCALE GENOMIC DNA]</scope>
    <source>
        <strain evidence="5">cv. Victoria</strain>
        <tissue evidence="4">Leaf</tissue>
    </source>
</reference>
<organism evidence="4 5">
    <name type="scientific">Eragrostis curvula</name>
    <name type="common">weeping love grass</name>
    <dbReference type="NCBI Taxonomy" id="38414"/>
    <lineage>
        <taxon>Eukaryota</taxon>
        <taxon>Viridiplantae</taxon>
        <taxon>Streptophyta</taxon>
        <taxon>Embryophyta</taxon>
        <taxon>Tracheophyta</taxon>
        <taxon>Spermatophyta</taxon>
        <taxon>Magnoliopsida</taxon>
        <taxon>Liliopsida</taxon>
        <taxon>Poales</taxon>
        <taxon>Poaceae</taxon>
        <taxon>PACMAD clade</taxon>
        <taxon>Chloridoideae</taxon>
        <taxon>Eragrostideae</taxon>
        <taxon>Eragrostidinae</taxon>
        <taxon>Eragrostis</taxon>
    </lineage>
</organism>
<dbReference type="CDD" id="cd23509">
    <property type="entry name" value="Gnk2-like"/>
    <property type="match status" value="1"/>
</dbReference>
<dbReference type="AlphaFoldDB" id="A0A5J9VF42"/>
<dbReference type="InterPro" id="IPR002902">
    <property type="entry name" value="GNK2"/>
</dbReference>
<dbReference type="Proteomes" id="UP000324897">
    <property type="component" value="Unassembled WGS sequence"/>
</dbReference>
<sequence>WTFLSNSTFGANLAKISASFPANASASGGFVKGSFGAASDTVYALALCRGDTAAADCTACLDVAFRIAKDLCGNSNDERCQVRPSDLNILDLSANQPTSQKWDDMGDDIADPIFLGRAVLTETETSASSSLVLCRRFCTKLPCWQRTTRPGASAPQPWMSAEPRRRRSTRWRNARRIFQTMPASHVSRTLSLKIRLVSSGRGGKADGFLEFGVRSRIRPPTSHQYFHKVS</sequence>
<evidence type="ECO:0000313" key="4">
    <source>
        <dbReference type="EMBL" id="TVU33984.1"/>
    </source>
</evidence>